<organism evidence="2 3">
    <name type="scientific">Marivirga aurantiaca</name>
    <dbReference type="NCBI Taxonomy" id="2802615"/>
    <lineage>
        <taxon>Bacteria</taxon>
        <taxon>Pseudomonadati</taxon>
        <taxon>Bacteroidota</taxon>
        <taxon>Cytophagia</taxon>
        <taxon>Cytophagales</taxon>
        <taxon>Marivirgaceae</taxon>
        <taxon>Marivirga</taxon>
    </lineage>
</organism>
<dbReference type="AlphaFoldDB" id="A0A934WZT8"/>
<protein>
    <recommendedName>
        <fullName evidence="4">Lipocalin-like domain-containing protein</fullName>
    </recommendedName>
</protein>
<sequence length="153" mass="16839">MKITQVVLIAILTSYTLTACAQAGNKNANSEMTDCENTENTVSGMEEGVSGNWAWQKSVTQSRLAGGTVVDEDSRKGLKIHFSKDKTGIQTDREGNQTPFSWSIIKNESQNSFHINTEPNLFGNSELIVCDMQLKLLGSAFDGADNYFYKVSE</sequence>
<name>A0A934WZT8_9BACT</name>
<feature type="chain" id="PRO_5037510020" description="Lipocalin-like domain-containing protein" evidence="1">
    <location>
        <begin position="24"/>
        <end position="153"/>
    </location>
</feature>
<evidence type="ECO:0000313" key="3">
    <source>
        <dbReference type="Proteomes" id="UP000611723"/>
    </source>
</evidence>
<evidence type="ECO:0000256" key="1">
    <source>
        <dbReference type="SAM" id="SignalP"/>
    </source>
</evidence>
<dbReference type="PROSITE" id="PS51257">
    <property type="entry name" value="PROKAR_LIPOPROTEIN"/>
    <property type="match status" value="1"/>
</dbReference>
<keyword evidence="1" id="KW-0732">Signal</keyword>
<evidence type="ECO:0008006" key="4">
    <source>
        <dbReference type="Google" id="ProtNLM"/>
    </source>
</evidence>
<accession>A0A934WZT8</accession>
<gene>
    <name evidence="2" type="ORF">JKA74_12165</name>
</gene>
<reference evidence="2" key="1">
    <citation type="submission" date="2021-01" db="EMBL/GenBank/DDBJ databases">
        <title>Marivirga aurantiaca sp. nov., isolated from intertidal surface sediments.</title>
        <authorList>
            <person name="Zhang M."/>
        </authorList>
    </citation>
    <scope>NUCLEOTIDE SEQUENCE</scope>
    <source>
        <strain evidence="2">S37H4</strain>
    </source>
</reference>
<proteinExistence type="predicted"/>
<feature type="signal peptide" evidence="1">
    <location>
        <begin position="1"/>
        <end position="23"/>
    </location>
</feature>
<comment type="caution">
    <text evidence="2">The sequence shown here is derived from an EMBL/GenBank/DDBJ whole genome shotgun (WGS) entry which is preliminary data.</text>
</comment>
<dbReference type="RefSeq" id="WP_201431469.1">
    <property type="nucleotide sequence ID" value="NZ_JAEQBW010000005.1"/>
</dbReference>
<evidence type="ECO:0000313" key="2">
    <source>
        <dbReference type="EMBL" id="MBK6265790.1"/>
    </source>
</evidence>
<keyword evidence="3" id="KW-1185">Reference proteome</keyword>
<dbReference type="Proteomes" id="UP000611723">
    <property type="component" value="Unassembled WGS sequence"/>
</dbReference>
<dbReference type="EMBL" id="JAEQBW010000005">
    <property type="protein sequence ID" value="MBK6265790.1"/>
    <property type="molecule type" value="Genomic_DNA"/>
</dbReference>